<dbReference type="GO" id="GO:0070260">
    <property type="term" value="F:5'-tyrosyl-DNA phosphodiesterase activity"/>
    <property type="evidence" value="ECO:0007669"/>
    <property type="project" value="TreeGrafter"/>
</dbReference>
<gene>
    <name evidence="12" type="ORF">UFOPK4032_00017</name>
</gene>
<evidence type="ECO:0000313" key="12">
    <source>
        <dbReference type="EMBL" id="CAB4988173.1"/>
    </source>
</evidence>
<organism evidence="12">
    <name type="scientific">freshwater metagenome</name>
    <dbReference type="NCBI Taxonomy" id="449393"/>
    <lineage>
        <taxon>unclassified sequences</taxon>
        <taxon>metagenomes</taxon>
        <taxon>ecological metagenomes</taxon>
    </lineage>
</organism>
<keyword evidence="3" id="KW-0540">Nuclease</keyword>
<evidence type="ECO:0000256" key="4">
    <source>
        <dbReference type="ARBA" id="ARBA00022723"/>
    </source>
</evidence>
<proteinExistence type="predicted"/>
<keyword evidence="5" id="KW-0227">DNA damage</keyword>
<evidence type="ECO:0000256" key="6">
    <source>
        <dbReference type="ARBA" id="ARBA00022801"/>
    </source>
</evidence>
<evidence type="ECO:0000256" key="1">
    <source>
        <dbReference type="ARBA" id="ARBA00001936"/>
    </source>
</evidence>
<feature type="compositionally biased region" description="Polar residues" evidence="9">
    <location>
        <begin position="271"/>
        <end position="283"/>
    </location>
</feature>
<evidence type="ECO:0000256" key="9">
    <source>
        <dbReference type="SAM" id="MobiDB-lite"/>
    </source>
</evidence>
<keyword evidence="6" id="KW-0378">Hydrolase</keyword>
<keyword evidence="10" id="KW-0812">Transmembrane</keyword>
<comment type="cofactor">
    <cofactor evidence="2">
        <name>Mg(2+)</name>
        <dbReference type="ChEBI" id="CHEBI:18420"/>
    </cofactor>
</comment>
<feature type="domain" description="Endonuclease/exonuclease/phosphatase" evidence="11">
    <location>
        <begin position="64"/>
        <end position="378"/>
    </location>
</feature>
<keyword evidence="10" id="KW-0472">Membrane</keyword>
<evidence type="ECO:0000256" key="2">
    <source>
        <dbReference type="ARBA" id="ARBA00001946"/>
    </source>
</evidence>
<dbReference type="Gene3D" id="3.60.10.10">
    <property type="entry name" value="Endonuclease/exonuclease/phosphatase"/>
    <property type="match status" value="1"/>
</dbReference>
<dbReference type="GO" id="GO:0003697">
    <property type="term" value="F:single-stranded DNA binding"/>
    <property type="evidence" value="ECO:0007669"/>
    <property type="project" value="TreeGrafter"/>
</dbReference>
<evidence type="ECO:0000256" key="3">
    <source>
        <dbReference type="ARBA" id="ARBA00022722"/>
    </source>
</evidence>
<dbReference type="GO" id="GO:0046872">
    <property type="term" value="F:metal ion binding"/>
    <property type="evidence" value="ECO:0007669"/>
    <property type="project" value="UniProtKB-KW"/>
</dbReference>
<dbReference type="SUPFAM" id="SSF56219">
    <property type="entry name" value="DNase I-like"/>
    <property type="match status" value="1"/>
</dbReference>
<name>A0A6J7NC10_9ZZZZ</name>
<keyword evidence="7" id="KW-0460">Magnesium</keyword>
<dbReference type="PANTHER" id="PTHR15822">
    <property type="entry name" value="TRAF AND TNF RECEPTOR-ASSOCIATED PROTEIN"/>
    <property type="match status" value="1"/>
</dbReference>
<dbReference type="PANTHER" id="PTHR15822:SF4">
    <property type="entry name" value="TYROSYL-DNA PHOSPHODIESTERASE 2"/>
    <property type="match status" value="1"/>
</dbReference>
<comment type="cofactor">
    <cofactor evidence="1">
        <name>Mn(2+)</name>
        <dbReference type="ChEBI" id="CHEBI:29035"/>
    </cofactor>
</comment>
<dbReference type="GO" id="GO:0005737">
    <property type="term" value="C:cytoplasm"/>
    <property type="evidence" value="ECO:0007669"/>
    <property type="project" value="TreeGrafter"/>
</dbReference>
<evidence type="ECO:0000259" key="11">
    <source>
        <dbReference type="Pfam" id="PF03372"/>
    </source>
</evidence>
<dbReference type="GO" id="GO:0016605">
    <property type="term" value="C:PML body"/>
    <property type="evidence" value="ECO:0007669"/>
    <property type="project" value="TreeGrafter"/>
</dbReference>
<dbReference type="Pfam" id="PF03372">
    <property type="entry name" value="Exo_endo_phos"/>
    <property type="match status" value="1"/>
</dbReference>
<feature type="transmembrane region" description="Helical" evidence="10">
    <location>
        <begin position="408"/>
        <end position="425"/>
    </location>
</feature>
<evidence type="ECO:0000256" key="5">
    <source>
        <dbReference type="ARBA" id="ARBA00022763"/>
    </source>
</evidence>
<keyword evidence="4" id="KW-0479">Metal-binding</keyword>
<dbReference type="InterPro" id="IPR005135">
    <property type="entry name" value="Endo/exonuclease/phosphatase"/>
</dbReference>
<accession>A0A6J7NC10</accession>
<dbReference type="EMBL" id="CAFBOW010000001">
    <property type="protein sequence ID" value="CAB4988173.1"/>
    <property type="molecule type" value="Genomic_DNA"/>
</dbReference>
<dbReference type="InterPro" id="IPR036691">
    <property type="entry name" value="Endo/exonu/phosph_ase_sf"/>
</dbReference>
<protein>
    <submittedName>
        <fullName evidence="12">Unannotated protein</fullName>
    </submittedName>
</protein>
<feature type="region of interest" description="Disordered" evidence="9">
    <location>
        <begin position="259"/>
        <end position="287"/>
    </location>
</feature>
<dbReference type="AlphaFoldDB" id="A0A6J7NC10"/>
<reference evidence="12" key="1">
    <citation type="submission" date="2020-05" db="EMBL/GenBank/DDBJ databases">
        <authorList>
            <person name="Chiriac C."/>
            <person name="Salcher M."/>
            <person name="Ghai R."/>
            <person name="Kavagutti S V."/>
        </authorList>
    </citation>
    <scope>NUCLEOTIDE SEQUENCE</scope>
</reference>
<evidence type="ECO:0000256" key="8">
    <source>
        <dbReference type="ARBA" id="ARBA00023204"/>
    </source>
</evidence>
<dbReference type="InterPro" id="IPR051547">
    <property type="entry name" value="TDP2-like"/>
</dbReference>
<evidence type="ECO:0000256" key="10">
    <source>
        <dbReference type="SAM" id="Phobius"/>
    </source>
</evidence>
<sequence>MKKVILTLIFGVLIAPINSALAVEKPITVMSRNLYLGADVGVALKKIPNMPAAAQYMWDQVQKTDFSKRKKILADQIRAESPDVIGIQEATIWYCKAHFWSKKTEVFNFTEELIAELGGTYVVASKNGIQANNPGYSIGPIPFLTKVNDPKTFQKLFGQNEADCGFQIGDALLVKRSLAQSVNQVGNSEYDAVYKVVPTLMEIYRGYAWADITVQGTNVRFVTTHLESLWDPNKIPKSSDQARQLVKDLRNSKSPIVVIGDFNSDPRDPRQLNSPNPGEQPTADTKKCPTGTTVCNAYKVMTDAGFQDSGPDATNPSSFTWGMNALLTGPDPERAKAARKMGNQYGFTDRLDYIFVKNGIKVVSTKIIGQTPPDGTDHAGVVTNLNVTATGSQLDAALDGHKRFPISFWKGIGLLLLTLAVWRIARRFRSR</sequence>
<dbReference type="GO" id="GO:0006302">
    <property type="term" value="P:double-strand break repair"/>
    <property type="evidence" value="ECO:0007669"/>
    <property type="project" value="TreeGrafter"/>
</dbReference>
<dbReference type="GO" id="GO:0004518">
    <property type="term" value="F:nuclease activity"/>
    <property type="evidence" value="ECO:0007669"/>
    <property type="project" value="UniProtKB-KW"/>
</dbReference>
<evidence type="ECO:0000256" key="7">
    <source>
        <dbReference type="ARBA" id="ARBA00022842"/>
    </source>
</evidence>
<keyword evidence="8" id="KW-0234">DNA repair</keyword>
<keyword evidence="10" id="KW-1133">Transmembrane helix</keyword>